<evidence type="ECO:0000313" key="8">
    <source>
        <dbReference type="EMBL" id="KAF6757382.1"/>
    </source>
</evidence>
<keyword evidence="9" id="KW-1185">Reference proteome</keyword>
<evidence type="ECO:0000256" key="5">
    <source>
        <dbReference type="ARBA" id="ARBA00023242"/>
    </source>
</evidence>
<dbReference type="EMBL" id="JACGCI010000022">
    <property type="protein sequence ID" value="KAF6757382.1"/>
    <property type="molecule type" value="Genomic_DNA"/>
</dbReference>
<sequence length="628" mass="68535">MTAFEPKKSLLNPKFEGYKLAVMDAEDAVMRHSLPYHATQATSSGKTPLSFQEMQSRITHNHLSIDAETNQAVYVDSEHRIILTEFNGDTPSYRILYEMPLPVQSEATATIHREYPSAMFIGSTLVIASDGDGSLYVLSVKNEGLSTPVGTYVLASEGRNTPFKIHYSHRSSPTSVVTVISSKSSASLPKESSRRPGGSSLFDVRAIRINLLSLGPNNTEREMDVIWTRQGEDIPIYTPYVPSLDSHILVGGSNYPDPTLGISTPYVPSADEIAPIPRANENPEKSDDTVNPPPPPYSWTQTSDAVTIAIPLPSATSKDNIRVLFSPKSLTVQVNYFASSSTPIPRYSSKELWDTMSPSSSFWTWDKEAERAYGVLTLHMEKQNEGTRWMQVFATSGDNDDVPETLDPSELYKISESLEKYTASLRDGSDSSGLGLGAGLPSLASGEIDDEVDASVGRQAYLTWVAASNGSTPPWFDPREQVPFTLLATTLPGLKEEVHDLSLVVKNNLDGLVFGLEAVDGEKPVWTHASTYPAVAFVLASKRDTRFTYLVPGKAILAFESAGQSRGGNLYIYRRPSATKDKWAKQSILKVDDGQGGSLLGVGAITGKDGELRILCLLERELVTIKGI</sequence>
<dbReference type="InterPro" id="IPR037895">
    <property type="entry name" value="NUDCD1"/>
</dbReference>
<evidence type="ECO:0000313" key="9">
    <source>
        <dbReference type="Proteomes" id="UP000521943"/>
    </source>
</evidence>
<feature type="region of interest" description="Disordered" evidence="6">
    <location>
        <begin position="276"/>
        <end position="295"/>
    </location>
</feature>
<accession>A0A8H6MAT5</accession>
<dbReference type="SUPFAM" id="SSF49764">
    <property type="entry name" value="HSP20-like chaperones"/>
    <property type="match status" value="1"/>
</dbReference>
<dbReference type="Gene3D" id="2.60.40.790">
    <property type="match status" value="1"/>
</dbReference>
<organism evidence="8 9">
    <name type="scientific">Ephemerocybe angulata</name>
    <dbReference type="NCBI Taxonomy" id="980116"/>
    <lineage>
        <taxon>Eukaryota</taxon>
        <taxon>Fungi</taxon>
        <taxon>Dikarya</taxon>
        <taxon>Basidiomycota</taxon>
        <taxon>Agaricomycotina</taxon>
        <taxon>Agaricomycetes</taxon>
        <taxon>Agaricomycetidae</taxon>
        <taxon>Agaricales</taxon>
        <taxon>Agaricineae</taxon>
        <taxon>Psathyrellaceae</taxon>
        <taxon>Ephemerocybe</taxon>
    </lineage>
</organism>
<evidence type="ECO:0000256" key="4">
    <source>
        <dbReference type="ARBA" id="ARBA00022490"/>
    </source>
</evidence>
<dbReference type="CDD" id="cd06467">
    <property type="entry name" value="p23_NUDC_like"/>
    <property type="match status" value="1"/>
</dbReference>
<evidence type="ECO:0000259" key="7">
    <source>
        <dbReference type="PROSITE" id="PS51203"/>
    </source>
</evidence>
<dbReference type="PANTHER" id="PTHR21664">
    <property type="entry name" value="CHRONIC MYELOGENOUS LEUKEMIA TUMOR ANTIGEN 66"/>
    <property type="match status" value="1"/>
</dbReference>
<dbReference type="Pfam" id="PF04969">
    <property type="entry name" value="CS"/>
    <property type="match status" value="1"/>
</dbReference>
<name>A0A8H6MAT5_9AGAR</name>
<proteinExistence type="predicted"/>
<evidence type="ECO:0000256" key="1">
    <source>
        <dbReference type="ARBA" id="ARBA00004123"/>
    </source>
</evidence>
<reference evidence="8 9" key="1">
    <citation type="submission" date="2020-07" db="EMBL/GenBank/DDBJ databases">
        <title>Comparative genomics of pyrophilous fungi reveals a link between fire events and developmental genes.</title>
        <authorList>
            <consortium name="DOE Joint Genome Institute"/>
            <person name="Steindorff A.S."/>
            <person name="Carver A."/>
            <person name="Calhoun S."/>
            <person name="Stillman K."/>
            <person name="Liu H."/>
            <person name="Lipzen A."/>
            <person name="Pangilinan J."/>
            <person name="Labutti K."/>
            <person name="Bruns T.D."/>
            <person name="Grigoriev I.V."/>
        </authorList>
    </citation>
    <scope>NUCLEOTIDE SEQUENCE [LARGE SCALE GENOMIC DNA]</scope>
    <source>
        <strain evidence="8 9">CBS 144469</strain>
    </source>
</reference>
<dbReference type="AlphaFoldDB" id="A0A8H6MAT5"/>
<dbReference type="PROSITE" id="PS51203">
    <property type="entry name" value="CS"/>
    <property type="match status" value="1"/>
</dbReference>
<dbReference type="InterPro" id="IPR008978">
    <property type="entry name" value="HSP20-like_chaperone"/>
</dbReference>
<gene>
    <name evidence="8" type="ORF">DFP72DRAFT_891004</name>
</gene>
<dbReference type="GO" id="GO:0005634">
    <property type="term" value="C:nucleus"/>
    <property type="evidence" value="ECO:0007669"/>
    <property type="project" value="UniProtKB-SubCell"/>
</dbReference>
<comment type="caution">
    <text evidence="8">The sequence shown here is derived from an EMBL/GenBank/DDBJ whole genome shotgun (WGS) entry which is preliminary data.</text>
</comment>
<evidence type="ECO:0000256" key="6">
    <source>
        <dbReference type="SAM" id="MobiDB-lite"/>
    </source>
</evidence>
<evidence type="ECO:0000256" key="3">
    <source>
        <dbReference type="ARBA" id="ARBA00018915"/>
    </source>
</evidence>
<dbReference type="Proteomes" id="UP000521943">
    <property type="component" value="Unassembled WGS sequence"/>
</dbReference>
<keyword evidence="5" id="KW-0539">Nucleus</keyword>
<protein>
    <recommendedName>
        <fullName evidence="3">NudC domain-containing protein 1</fullName>
    </recommendedName>
</protein>
<feature type="domain" description="CS" evidence="7">
    <location>
        <begin position="292"/>
        <end position="393"/>
    </location>
</feature>
<dbReference type="OrthoDB" id="428655at2759"/>
<dbReference type="PANTHER" id="PTHR21664:SF1">
    <property type="entry name" value="NUDC DOMAIN-CONTAINING PROTEIN 1"/>
    <property type="match status" value="1"/>
</dbReference>
<comment type="subcellular location">
    <subcellularLocation>
        <location evidence="2">Cytoplasm</location>
    </subcellularLocation>
    <subcellularLocation>
        <location evidence="1">Nucleus</location>
    </subcellularLocation>
</comment>
<dbReference type="GO" id="GO:0005737">
    <property type="term" value="C:cytoplasm"/>
    <property type="evidence" value="ECO:0007669"/>
    <property type="project" value="UniProtKB-SubCell"/>
</dbReference>
<keyword evidence="4" id="KW-0963">Cytoplasm</keyword>
<evidence type="ECO:0000256" key="2">
    <source>
        <dbReference type="ARBA" id="ARBA00004496"/>
    </source>
</evidence>
<dbReference type="InterPro" id="IPR007052">
    <property type="entry name" value="CS_dom"/>
</dbReference>